<evidence type="ECO:0000256" key="3">
    <source>
        <dbReference type="ARBA" id="ARBA00012485"/>
    </source>
</evidence>
<protein>
    <recommendedName>
        <fullName evidence="3">HECT-type E3 ubiquitin transferase</fullName>
        <ecNumber evidence="3">2.3.2.26</ecNumber>
    </recommendedName>
</protein>
<dbReference type="GO" id="GO:0005737">
    <property type="term" value="C:cytoplasm"/>
    <property type="evidence" value="ECO:0007669"/>
    <property type="project" value="TreeGrafter"/>
</dbReference>
<proteinExistence type="predicted"/>
<dbReference type="InterPro" id="IPR000569">
    <property type="entry name" value="HECT_dom"/>
</dbReference>
<dbReference type="Pfam" id="PF00632">
    <property type="entry name" value="HECT"/>
    <property type="match status" value="1"/>
</dbReference>
<dbReference type="PANTHER" id="PTHR11254">
    <property type="entry name" value="HECT DOMAIN UBIQUITIN-PROTEIN LIGASE"/>
    <property type="match status" value="1"/>
</dbReference>
<dbReference type="GO" id="GO:0006511">
    <property type="term" value="P:ubiquitin-dependent protein catabolic process"/>
    <property type="evidence" value="ECO:0007669"/>
    <property type="project" value="TreeGrafter"/>
</dbReference>
<sequence>MMLEEVKDGYNEEIYEIIIDRSMLLDESFHYIVDEDPALLRGNLLMQFKHEKDAWPGVLREWFFLDISLEDIWDIDPTLYSSCKQILKMDPETVYQDILCLTFVNDVEEMVSRITIDLCPNGKDILVNSKNRKQVMMKTRLNMITQEHIGWLQHW</sequence>
<dbReference type="GO" id="GO:0061630">
    <property type="term" value="F:ubiquitin protein ligase activity"/>
    <property type="evidence" value="ECO:0007669"/>
    <property type="project" value="UniProtKB-EC"/>
</dbReference>
<evidence type="ECO:0000256" key="1">
    <source>
        <dbReference type="ARBA" id="ARBA00000885"/>
    </source>
</evidence>
<dbReference type="InterPro" id="IPR035983">
    <property type="entry name" value="Hect_E3_ubiquitin_ligase"/>
</dbReference>
<comment type="caution">
    <text evidence="6">Lacks conserved residue(s) required for the propagation of feature annotation.</text>
</comment>
<gene>
    <name evidence="8" type="ORF">EJD97_011800</name>
</gene>
<name>A0A6N2AI72_SOLCI</name>
<dbReference type="InterPro" id="IPR050409">
    <property type="entry name" value="E3_ubiq-protein_ligase"/>
</dbReference>
<comment type="pathway">
    <text evidence="2">Protein modification; protein ubiquitination.</text>
</comment>
<dbReference type="EC" id="2.3.2.26" evidence="3"/>
<dbReference type="Gene3D" id="3.30.2160.10">
    <property type="entry name" value="Hect, E3 ligase catalytic domain"/>
    <property type="match status" value="1"/>
</dbReference>
<evidence type="ECO:0000256" key="2">
    <source>
        <dbReference type="ARBA" id="ARBA00004906"/>
    </source>
</evidence>
<evidence type="ECO:0000256" key="5">
    <source>
        <dbReference type="ARBA" id="ARBA00022786"/>
    </source>
</evidence>
<evidence type="ECO:0000313" key="8">
    <source>
        <dbReference type="EMBL" id="TMW81114.1"/>
    </source>
</evidence>
<comment type="catalytic activity">
    <reaction evidence="1">
        <text>S-ubiquitinyl-[E2 ubiquitin-conjugating enzyme]-L-cysteine + [acceptor protein]-L-lysine = [E2 ubiquitin-conjugating enzyme]-L-cysteine + N(6)-ubiquitinyl-[acceptor protein]-L-lysine.</text>
        <dbReference type="EC" id="2.3.2.26"/>
    </reaction>
</comment>
<dbReference type="GO" id="GO:0000209">
    <property type="term" value="P:protein polyubiquitination"/>
    <property type="evidence" value="ECO:0007669"/>
    <property type="project" value="TreeGrafter"/>
</dbReference>
<keyword evidence="5 6" id="KW-0833">Ubl conjugation pathway</keyword>
<dbReference type="SUPFAM" id="SSF56204">
    <property type="entry name" value="Hect, E3 ligase catalytic domain"/>
    <property type="match status" value="1"/>
</dbReference>
<dbReference type="PANTHER" id="PTHR11254:SF430">
    <property type="entry name" value="E3 UBIQUITIN-PROTEIN LIGASE UPL5-LIKE"/>
    <property type="match status" value="1"/>
</dbReference>
<feature type="domain" description="HECT" evidence="7">
    <location>
        <begin position="66"/>
        <end position="136"/>
    </location>
</feature>
<dbReference type="Gene3D" id="3.90.1750.10">
    <property type="entry name" value="Hect, E3 ligase catalytic domains"/>
    <property type="match status" value="1"/>
</dbReference>
<dbReference type="AlphaFoldDB" id="A0A6N2AI72"/>
<accession>A0A6N2AI72</accession>
<reference evidence="8" key="1">
    <citation type="submission" date="2019-05" db="EMBL/GenBank/DDBJ databases">
        <title>The de novo reference genome and transcriptome assemblies of the wild tomato species Solanum chilense.</title>
        <authorList>
            <person name="Stam R."/>
            <person name="Nosenko T."/>
            <person name="Hoerger A.C."/>
            <person name="Stephan W."/>
            <person name="Seidel M.A."/>
            <person name="Kuhn J.M.M."/>
            <person name="Haberer G."/>
            <person name="Tellier A."/>
        </authorList>
    </citation>
    <scope>NUCLEOTIDE SEQUENCE</scope>
    <source>
        <tissue evidence="8">Mature leaves</tissue>
    </source>
</reference>
<evidence type="ECO:0000256" key="6">
    <source>
        <dbReference type="PROSITE-ProRule" id="PRU00104"/>
    </source>
</evidence>
<keyword evidence="4" id="KW-0808">Transferase</keyword>
<dbReference type="PROSITE" id="PS50237">
    <property type="entry name" value="HECT"/>
    <property type="match status" value="1"/>
</dbReference>
<organism evidence="8">
    <name type="scientific">Solanum chilense</name>
    <name type="common">Tomato</name>
    <name type="synonym">Lycopersicon chilense</name>
    <dbReference type="NCBI Taxonomy" id="4083"/>
    <lineage>
        <taxon>Eukaryota</taxon>
        <taxon>Viridiplantae</taxon>
        <taxon>Streptophyta</taxon>
        <taxon>Embryophyta</taxon>
        <taxon>Tracheophyta</taxon>
        <taxon>Spermatophyta</taxon>
        <taxon>Magnoliopsida</taxon>
        <taxon>eudicotyledons</taxon>
        <taxon>Gunneridae</taxon>
        <taxon>Pentapetalae</taxon>
        <taxon>asterids</taxon>
        <taxon>lamiids</taxon>
        <taxon>Solanales</taxon>
        <taxon>Solanaceae</taxon>
        <taxon>Solanoideae</taxon>
        <taxon>Solaneae</taxon>
        <taxon>Solanum</taxon>
        <taxon>Solanum subgen. Lycopersicon</taxon>
    </lineage>
</organism>
<evidence type="ECO:0000256" key="4">
    <source>
        <dbReference type="ARBA" id="ARBA00022679"/>
    </source>
</evidence>
<evidence type="ECO:0000259" key="7">
    <source>
        <dbReference type="PROSITE" id="PS50237"/>
    </source>
</evidence>
<comment type="caution">
    <text evidence="8">The sequence shown here is derived from an EMBL/GenBank/DDBJ whole genome shotgun (WGS) entry which is preliminary data.</text>
</comment>
<dbReference type="EMBL" id="RXGB01030170">
    <property type="protein sequence ID" value="TMW81114.1"/>
    <property type="molecule type" value="Genomic_DNA"/>
</dbReference>